<keyword evidence="2" id="KW-1185">Reference proteome</keyword>
<dbReference type="EMBL" id="CP070969">
    <property type="protein sequence ID" value="QSF43365.1"/>
    <property type="molecule type" value="Genomic_DNA"/>
</dbReference>
<reference evidence="1 2" key="1">
    <citation type="submission" date="2021-02" db="EMBL/GenBank/DDBJ databases">
        <title>Paenibacillus tianjinensis sp. nov.</title>
        <authorList>
            <person name="Liu H."/>
        </authorList>
    </citation>
    <scope>NUCLEOTIDE SEQUENCE [LARGE SCALE GENOMIC DNA]</scope>
    <source>
        <strain evidence="1 2">TB2019</strain>
    </source>
</reference>
<protein>
    <submittedName>
        <fullName evidence="1">Uncharacterized protein</fullName>
    </submittedName>
</protein>
<dbReference type="Proteomes" id="UP000663452">
    <property type="component" value="Chromosome"/>
</dbReference>
<organism evidence="1 2">
    <name type="scientific">Paenibacillus tianjinensis</name>
    <dbReference type="NCBI Taxonomy" id="2810347"/>
    <lineage>
        <taxon>Bacteria</taxon>
        <taxon>Bacillati</taxon>
        <taxon>Bacillota</taxon>
        <taxon>Bacilli</taxon>
        <taxon>Bacillales</taxon>
        <taxon>Paenibacillaceae</taxon>
        <taxon>Paenibacillus</taxon>
    </lineage>
</organism>
<proteinExistence type="predicted"/>
<sequence>METEKQYVIRCGNGYVRFNLDGSMIGCKYKSSKTTESHMKRLPFNIDLAVASGIIKIEEAE</sequence>
<gene>
    <name evidence="1" type="ORF">JRJ22_19050</name>
</gene>
<evidence type="ECO:0000313" key="2">
    <source>
        <dbReference type="Proteomes" id="UP000663452"/>
    </source>
</evidence>
<dbReference type="RefSeq" id="WP_206100998.1">
    <property type="nucleotide sequence ID" value="NZ_CP070969.1"/>
</dbReference>
<evidence type="ECO:0000313" key="1">
    <source>
        <dbReference type="EMBL" id="QSF43365.1"/>
    </source>
</evidence>
<name>A0ABX7L5J0_9BACL</name>
<accession>A0ABX7L5J0</accession>